<reference evidence="2" key="1">
    <citation type="journal article" date="2023" name="Science">
        <title>Genome structures resolve the early diversification of teleost fishes.</title>
        <authorList>
            <person name="Parey E."/>
            <person name="Louis A."/>
            <person name="Montfort J."/>
            <person name="Bouchez O."/>
            <person name="Roques C."/>
            <person name="Iampietro C."/>
            <person name="Lluch J."/>
            <person name="Castinel A."/>
            <person name="Donnadieu C."/>
            <person name="Desvignes T."/>
            <person name="Floi Bucao C."/>
            <person name="Jouanno E."/>
            <person name="Wen M."/>
            <person name="Mejri S."/>
            <person name="Dirks R."/>
            <person name="Jansen H."/>
            <person name="Henkel C."/>
            <person name="Chen W.J."/>
            <person name="Zahm M."/>
            <person name="Cabau C."/>
            <person name="Klopp C."/>
            <person name="Thompson A.W."/>
            <person name="Robinson-Rechavi M."/>
            <person name="Braasch I."/>
            <person name="Lecointre G."/>
            <person name="Bobe J."/>
            <person name="Postlethwait J.H."/>
            <person name="Berthelot C."/>
            <person name="Roest Crollius H."/>
            <person name="Guiguen Y."/>
        </authorList>
    </citation>
    <scope>NUCLEOTIDE SEQUENCE</scope>
    <source>
        <strain evidence="2">WJC10195</strain>
    </source>
</reference>
<sequence length="152" mass="16958">MGMRSSHGQGHHTGIRWGYRWGYRVNEIQPHCVIAAEQEPEASLEGRAVTDLRGEGCKAGSRVEQQHPGDLGEKQKEITKKSKEEEWQRNYSAAGSVTHPFHPIGPLMPGFASTLRFLLENAARKFGRYTGAARRSKLGRWAPGRWVPGKPA</sequence>
<evidence type="ECO:0000313" key="3">
    <source>
        <dbReference type="Proteomes" id="UP001152622"/>
    </source>
</evidence>
<protein>
    <submittedName>
        <fullName evidence="2">Uncharacterized protein</fullName>
    </submittedName>
</protein>
<dbReference type="EMBL" id="JAINUF010000017">
    <property type="protein sequence ID" value="KAJ8339559.1"/>
    <property type="molecule type" value="Genomic_DNA"/>
</dbReference>
<feature type="compositionally biased region" description="Basic and acidic residues" evidence="1">
    <location>
        <begin position="64"/>
        <end position="88"/>
    </location>
</feature>
<dbReference type="Proteomes" id="UP001152622">
    <property type="component" value="Chromosome 17"/>
</dbReference>
<proteinExistence type="predicted"/>
<gene>
    <name evidence="2" type="ORF">SKAU_G00363450</name>
</gene>
<keyword evidence="3" id="KW-1185">Reference proteome</keyword>
<comment type="caution">
    <text evidence="2">The sequence shown here is derived from an EMBL/GenBank/DDBJ whole genome shotgun (WGS) entry which is preliminary data.</text>
</comment>
<evidence type="ECO:0000313" key="2">
    <source>
        <dbReference type="EMBL" id="KAJ8339559.1"/>
    </source>
</evidence>
<organism evidence="2 3">
    <name type="scientific">Synaphobranchus kaupii</name>
    <name type="common">Kaup's arrowtooth eel</name>
    <dbReference type="NCBI Taxonomy" id="118154"/>
    <lineage>
        <taxon>Eukaryota</taxon>
        <taxon>Metazoa</taxon>
        <taxon>Chordata</taxon>
        <taxon>Craniata</taxon>
        <taxon>Vertebrata</taxon>
        <taxon>Euteleostomi</taxon>
        <taxon>Actinopterygii</taxon>
        <taxon>Neopterygii</taxon>
        <taxon>Teleostei</taxon>
        <taxon>Anguilliformes</taxon>
        <taxon>Synaphobranchidae</taxon>
        <taxon>Synaphobranchus</taxon>
    </lineage>
</organism>
<accession>A0A9Q1EIP9</accession>
<dbReference type="AlphaFoldDB" id="A0A9Q1EIP9"/>
<feature type="region of interest" description="Disordered" evidence="1">
    <location>
        <begin position="56"/>
        <end position="90"/>
    </location>
</feature>
<evidence type="ECO:0000256" key="1">
    <source>
        <dbReference type="SAM" id="MobiDB-lite"/>
    </source>
</evidence>
<name>A0A9Q1EIP9_SYNKA</name>